<reference evidence="4 5" key="1">
    <citation type="journal article" date="2012" name="J. Bacteriol.">
        <title>Genome Sequence of Nitratireductor pacificus Type Strain pht-3B.</title>
        <authorList>
            <person name="Lai Q."/>
            <person name="Li G."/>
            <person name="Shao Z."/>
        </authorList>
    </citation>
    <scope>NUCLEOTIDE SEQUENCE [LARGE SCALE GENOMIC DNA]</scope>
    <source>
        <strain evidence="5">pht-3B</strain>
    </source>
</reference>
<dbReference type="PANTHER" id="PTHR10584">
    <property type="entry name" value="SUGAR KINASE"/>
    <property type="match status" value="1"/>
</dbReference>
<dbReference type="Gene3D" id="3.40.1190.20">
    <property type="match status" value="1"/>
</dbReference>
<keyword evidence="2" id="KW-0418">Kinase</keyword>
<name>K2N6E1_9HYPH</name>
<dbReference type="OrthoDB" id="9806249at2"/>
<dbReference type="PATRIC" id="fig|391937.3.peg.1528"/>
<evidence type="ECO:0000313" key="4">
    <source>
        <dbReference type="EMBL" id="EKF19708.1"/>
    </source>
</evidence>
<dbReference type="SUPFAM" id="SSF53613">
    <property type="entry name" value="Ribokinase-like"/>
    <property type="match status" value="1"/>
</dbReference>
<evidence type="ECO:0000256" key="1">
    <source>
        <dbReference type="ARBA" id="ARBA00022679"/>
    </source>
</evidence>
<sequence length="314" mass="31920">MTEQPRLLAIGGAHLDRRGRLAGAHIPATSNPGRMREEVGGGAFNAARAASRRGVAVALLSVRGGDVAGEEVARAIDAAGFDDLSAIFLDRATPSYTAILDRDGELITGIADMELYEKAFAKQLRRRKSRDAAAAADAILCDANMPEQALAQLAAISGTTPLHAIAVSPAKAGRLVSSFARLTTLFMNQREARSLAGLGAEAPLTAAVARLREMGLSGGVITAGSHSVLVFTGGALWQITPPEVAYVVDVTGAGDALAGAAIAALMQGETLPEAARHGVAAAGLAVASASAAPEFDASLFAAALARVPAPRAVS</sequence>
<evidence type="ECO:0000313" key="5">
    <source>
        <dbReference type="Proteomes" id="UP000006786"/>
    </source>
</evidence>
<dbReference type="InterPro" id="IPR002173">
    <property type="entry name" value="Carboh/pur_kinase_PfkB_CS"/>
</dbReference>
<dbReference type="CDD" id="cd01941">
    <property type="entry name" value="YeiC_kinase_like"/>
    <property type="match status" value="1"/>
</dbReference>
<feature type="domain" description="Carbohydrate kinase PfkB" evidence="3">
    <location>
        <begin position="27"/>
        <end position="292"/>
    </location>
</feature>
<gene>
    <name evidence="4" type="ORF">NA2_07437</name>
</gene>
<accession>K2N6E1</accession>
<evidence type="ECO:0000256" key="2">
    <source>
        <dbReference type="ARBA" id="ARBA00022777"/>
    </source>
</evidence>
<keyword evidence="1" id="KW-0808">Transferase</keyword>
<dbReference type="PROSITE" id="PS00584">
    <property type="entry name" value="PFKB_KINASES_2"/>
    <property type="match status" value="1"/>
</dbReference>
<keyword evidence="5" id="KW-1185">Reference proteome</keyword>
<dbReference type="EMBL" id="AMRM01000006">
    <property type="protein sequence ID" value="EKF19708.1"/>
    <property type="molecule type" value="Genomic_DNA"/>
</dbReference>
<dbReference type="GO" id="GO:0016301">
    <property type="term" value="F:kinase activity"/>
    <property type="evidence" value="ECO:0007669"/>
    <property type="project" value="UniProtKB-KW"/>
</dbReference>
<evidence type="ECO:0000259" key="3">
    <source>
        <dbReference type="Pfam" id="PF00294"/>
    </source>
</evidence>
<organism evidence="4 5">
    <name type="scientific">Nitratireductor pacificus pht-3B</name>
    <dbReference type="NCBI Taxonomy" id="391937"/>
    <lineage>
        <taxon>Bacteria</taxon>
        <taxon>Pseudomonadati</taxon>
        <taxon>Pseudomonadota</taxon>
        <taxon>Alphaproteobacteria</taxon>
        <taxon>Hyphomicrobiales</taxon>
        <taxon>Phyllobacteriaceae</taxon>
        <taxon>Nitratireductor</taxon>
    </lineage>
</organism>
<dbReference type="Proteomes" id="UP000006786">
    <property type="component" value="Unassembled WGS sequence"/>
</dbReference>
<comment type="caution">
    <text evidence="4">The sequence shown here is derived from an EMBL/GenBank/DDBJ whole genome shotgun (WGS) entry which is preliminary data.</text>
</comment>
<dbReference type="eggNOG" id="COG0524">
    <property type="taxonomic scope" value="Bacteria"/>
</dbReference>
<dbReference type="Pfam" id="PF00294">
    <property type="entry name" value="PfkB"/>
    <property type="match status" value="1"/>
</dbReference>
<dbReference type="InterPro" id="IPR029056">
    <property type="entry name" value="Ribokinase-like"/>
</dbReference>
<dbReference type="RefSeq" id="WP_008595942.1">
    <property type="nucleotide sequence ID" value="NZ_AMRM01000006.1"/>
</dbReference>
<proteinExistence type="predicted"/>
<dbReference type="STRING" id="391937.NA2_07437"/>
<dbReference type="AlphaFoldDB" id="K2N6E1"/>
<dbReference type="InterPro" id="IPR011611">
    <property type="entry name" value="PfkB_dom"/>
</dbReference>
<dbReference type="PANTHER" id="PTHR10584:SF166">
    <property type="entry name" value="RIBOKINASE"/>
    <property type="match status" value="1"/>
</dbReference>
<protein>
    <submittedName>
        <fullName evidence="4">PfkB domain-containing protein</fullName>
    </submittedName>
</protein>